<evidence type="ECO:0000256" key="3">
    <source>
        <dbReference type="ARBA" id="ARBA00022691"/>
    </source>
</evidence>
<organism evidence="7 8">
    <name type="scientific">Stephanodiscus triporus</name>
    <dbReference type="NCBI Taxonomy" id="2934178"/>
    <lineage>
        <taxon>Eukaryota</taxon>
        <taxon>Sar</taxon>
        <taxon>Stramenopiles</taxon>
        <taxon>Ochrophyta</taxon>
        <taxon>Bacillariophyta</taxon>
        <taxon>Coscinodiscophyceae</taxon>
        <taxon>Thalassiosirophycidae</taxon>
        <taxon>Stephanodiscales</taxon>
        <taxon>Stephanodiscaceae</taxon>
        <taxon>Stephanodiscus</taxon>
    </lineage>
</organism>
<proteinExistence type="inferred from homology"/>
<dbReference type="InterPro" id="IPR049560">
    <property type="entry name" value="MeTrfase_RsmB-F_NOP2_cat"/>
</dbReference>
<evidence type="ECO:0000259" key="6">
    <source>
        <dbReference type="PROSITE" id="PS51686"/>
    </source>
</evidence>
<dbReference type="EMBL" id="JALLAZ020001462">
    <property type="protein sequence ID" value="KAL3774526.1"/>
    <property type="molecule type" value="Genomic_DNA"/>
</dbReference>
<evidence type="ECO:0000256" key="4">
    <source>
        <dbReference type="ARBA" id="ARBA00022884"/>
    </source>
</evidence>
<keyword evidence="4 5" id="KW-0694">RNA-binding</keyword>
<dbReference type="InterPro" id="IPR029063">
    <property type="entry name" value="SAM-dependent_MTases_sf"/>
</dbReference>
<dbReference type="PROSITE" id="PS51686">
    <property type="entry name" value="SAM_MT_RSMB_NOP"/>
    <property type="match status" value="1"/>
</dbReference>
<dbReference type="AlphaFoldDB" id="A0ABD3NEK7"/>
<dbReference type="InterPro" id="IPR001678">
    <property type="entry name" value="MeTrfase_RsmB-F_NOP2_dom"/>
</dbReference>
<dbReference type="GO" id="GO:0003723">
    <property type="term" value="F:RNA binding"/>
    <property type="evidence" value="ECO:0007669"/>
    <property type="project" value="UniProtKB-UniRule"/>
</dbReference>
<keyword evidence="3 5" id="KW-0949">S-adenosyl-L-methionine</keyword>
<dbReference type="Pfam" id="PF01189">
    <property type="entry name" value="Methyltr_RsmB-F"/>
    <property type="match status" value="1"/>
</dbReference>
<protein>
    <recommendedName>
        <fullName evidence="6">SAM-dependent MTase RsmB/NOP-type domain-containing protein</fullName>
    </recommendedName>
</protein>
<name>A0ABD3NEK7_9STRA</name>
<comment type="similarity">
    <text evidence="5">Belongs to the class I-like SAM-binding methyltransferase superfamily. RsmB/NOP family.</text>
</comment>
<dbReference type="InterPro" id="IPR023267">
    <property type="entry name" value="RCMT"/>
</dbReference>
<feature type="active site" description="Nucleophile" evidence="5">
    <location>
        <position position="381"/>
    </location>
</feature>
<dbReference type="PANTHER" id="PTHR22807">
    <property type="entry name" value="NOP2 YEAST -RELATED NOL1/NOP2/FMU SUN DOMAIN-CONTAINING"/>
    <property type="match status" value="1"/>
</dbReference>
<keyword evidence="1 5" id="KW-0489">Methyltransferase</keyword>
<evidence type="ECO:0000313" key="7">
    <source>
        <dbReference type="EMBL" id="KAL3774526.1"/>
    </source>
</evidence>
<dbReference type="PRINTS" id="PR02008">
    <property type="entry name" value="RCMTFAMILY"/>
</dbReference>
<dbReference type="GO" id="GO:0032259">
    <property type="term" value="P:methylation"/>
    <property type="evidence" value="ECO:0007669"/>
    <property type="project" value="UniProtKB-KW"/>
</dbReference>
<accession>A0ABD3NEK7</accession>
<dbReference type="PANTHER" id="PTHR22807:SF16">
    <property type="entry name" value="SAM-DEPENDENT MTASE RSMB_NOP-TYPE DOMAIN-CONTAINING PROTEIN"/>
    <property type="match status" value="1"/>
</dbReference>
<sequence>MSTQSSSHAHASPSLRHRFVRLNPRFDRDETLGLLKSEIQRFQQHDNEYPLPVPWLNFKEYQLEFFAIPGEFSLNRSTSFQSGRIYGMDVTSGAAVAALLFDFYDVVDPAAPNNQNKKRKPVSGEPLRVLDLCCAPGIKLCMMADLSPASSILVGVDISPQRISLAKNIIKKYHIDASTSASQSTSVIADAKKHSNAENEFPSRVSIRLYHADGTTFGTNESNSTVKNGLVFDSNAALDEFRSRGKRKRTNKSAKAREKRRLLELQRREEDENANDITAGGNLNGKKIDTVSHYICDLMNDEDIGCTCTLAVPPFDRVLVDVECSTDGAIKHIEKNQSASSSRSSVWDDKNMDELIDLQKRLIYSGFRLLKRGGVMIYSTCSLSSKQNEHVVSSLLDECQDSFLIPVSFSAHGESSREISFIDEGSIPGTVRFKPIVYDVKGGHDSVDCLLPGNGFFLAKIGKRQN</sequence>
<keyword evidence="2 5" id="KW-0808">Transferase</keyword>
<dbReference type="SUPFAM" id="SSF53335">
    <property type="entry name" value="S-adenosyl-L-methionine-dependent methyltransferases"/>
    <property type="match status" value="1"/>
</dbReference>
<evidence type="ECO:0000256" key="1">
    <source>
        <dbReference type="ARBA" id="ARBA00022603"/>
    </source>
</evidence>
<keyword evidence="8" id="KW-1185">Reference proteome</keyword>
<feature type="domain" description="SAM-dependent MTase RsmB/NOP-type" evidence="6">
    <location>
        <begin position="315"/>
        <end position="464"/>
    </location>
</feature>
<gene>
    <name evidence="7" type="ORF">ACHAW5_008849</name>
</gene>
<dbReference type="CDD" id="cd02440">
    <property type="entry name" value="AdoMet_MTases"/>
    <property type="match status" value="1"/>
</dbReference>
<comment type="caution">
    <text evidence="7">The sequence shown here is derived from an EMBL/GenBank/DDBJ whole genome shotgun (WGS) entry which is preliminary data.</text>
</comment>
<evidence type="ECO:0000256" key="5">
    <source>
        <dbReference type="PROSITE-ProRule" id="PRU01023"/>
    </source>
</evidence>
<evidence type="ECO:0000256" key="2">
    <source>
        <dbReference type="ARBA" id="ARBA00022679"/>
    </source>
</evidence>
<dbReference type="GO" id="GO:0008168">
    <property type="term" value="F:methyltransferase activity"/>
    <property type="evidence" value="ECO:0007669"/>
    <property type="project" value="UniProtKB-KW"/>
</dbReference>
<dbReference type="Gene3D" id="3.40.50.150">
    <property type="entry name" value="Vaccinia Virus protein VP39"/>
    <property type="match status" value="1"/>
</dbReference>
<dbReference type="Proteomes" id="UP001530315">
    <property type="component" value="Unassembled WGS sequence"/>
</dbReference>
<reference evidence="7 8" key="1">
    <citation type="submission" date="2024-10" db="EMBL/GenBank/DDBJ databases">
        <title>Updated reference genomes for cyclostephanoid diatoms.</title>
        <authorList>
            <person name="Roberts W.R."/>
            <person name="Alverson A.J."/>
        </authorList>
    </citation>
    <scope>NUCLEOTIDE SEQUENCE [LARGE SCALE GENOMIC DNA]</scope>
    <source>
        <strain evidence="7 8">AJA276-08</strain>
    </source>
</reference>
<evidence type="ECO:0000313" key="8">
    <source>
        <dbReference type="Proteomes" id="UP001530315"/>
    </source>
</evidence>
<comment type="caution">
    <text evidence="5">Lacks conserved residue(s) required for the propagation of feature annotation.</text>
</comment>
<feature type="binding site" evidence="5">
    <location>
        <position position="321"/>
    </location>
    <ligand>
        <name>S-adenosyl-L-methionine</name>
        <dbReference type="ChEBI" id="CHEBI:59789"/>
    </ligand>
</feature>